<keyword evidence="8" id="KW-0805">Transcription regulation</keyword>
<dbReference type="InterPro" id="IPR043135">
    <property type="entry name" value="Fur_C"/>
</dbReference>
<evidence type="ECO:0000313" key="12">
    <source>
        <dbReference type="EMBL" id="KAB1633407.1"/>
    </source>
</evidence>
<keyword evidence="4" id="KW-0678">Repressor</keyword>
<dbReference type="RefSeq" id="WP_158035186.1">
    <property type="nucleotide sequence ID" value="NZ_BAAAZV010000007.1"/>
</dbReference>
<keyword evidence="3" id="KW-0963">Cytoplasm</keyword>
<dbReference type="GO" id="GO:0003700">
    <property type="term" value="F:DNA-binding transcription factor activity"/>
    <property type="evidence" value="ECO:0007669"/>
    <property type="project" value="InterPro"/>
</dbReference>
<dbReference type="GO" id="GO:0005737">
    <property type="term" value="C:cytoplasm"/>
    <property type="evidence" value="ECO:0007669"/>
    <property type="project" value="UniProtKB-SubCell"/>
</dbReference>
<dbReference type="CDD" id="cd07153">
    <property type="entry name" value="Fur_like"/>
    <property type="match status" value="1"/>
</dbReference>
<evidence type="ECO:0000256" key="6">
    <source>
        <dbReference type="ARBA" id="ARBA00022833"/>
    </source>
</evidence>
<dbReference type="InterPro" id="IPR036388">
    <property type="entry name" value="WH-like_DNA-bd_sf"/>
</dbReference>
<evidence type="ECO:0000256" key="4">
    <source>
        <dbReference type="ARBA" id="ARBA00022491"/>
    </source>
</evidence>
<evidence type="ECO:0000256" key="3">
    <source>
        <dbReference type="ARBA" id="ARBA00022490"/>
    </source>
</evidence>
<keyword evidence="9" id="KW-0238">DNA-binding</keyword>
<comment type="caution">
    <text evidence="12">The sequence shown here is derived from an EMBL/GenBank/DDBJ whole genome shotgun (WGS) entry which is preliminary data.</text>
</comment>
<dbReference type="EMBL" id="WBKA01000001">
    <property type="protein sequence ID" value="KAB1633407.1"/>
    <property type="molecule type" value="Genomic_DNA"/>
</dbReference>
<dbReference type="GO" id="GO:0045892">
    <property type="term" value="P:negative regulation of DNA-templated transcription"/>
    <property type="evidence" value="ECO:0007669"/>
    <property type="project" value="TreeGrafter"/>
</dbReference>
<dbReference type="PANTHER" id="PTHR33202">
    <property type="entry name" value="ZINC UPTAKE REGULATION PROTEIN"/>
    <property type="match status" value="1"/>
</dbReference>
<proteinExistence type="inferred from homology"/>
<comment type="similarity">
    <text evidence="2">Belongs to the Fur family.</text>
</comment>
<reference evidence="12 13" key="1">
    <citation type="submission" date="2019-09" db="EMBL/GenBank/DDBJ databases">
        <title>Phylogeny of genus Pseudoclavibacter and closely related genus.</title>
        <authorList>
            <person name="Li Y."/>
        </authorList>
    </citation>
    <scope>NUCLEOTIDE SEQUENCE [LARGE SCALE GENOMIC DNA]</scope>
    <source>
        <strain evidence="12 13">JCM 16921</strain>
    </source>
</reference>
<accession>A0A7C8BNZ1</accession>
<dbReference type="GO" id="GO:0000976">
    <property type="term" value="F:transcription cis-regulatory region binding"/>
    <property type="evidence" value="ECO:0007669"/>
    <property type="project" value="TreeGrafter"/>
</dbReference>
<protein>
    <submittedName>
        <fullName evidence="12">Transcriptional repressor</fullName>
    </submittedName>
</protein>
<name>A0A7C8BNZ1_9MICO</name>
<evidence type="ECO:0000256" key="9">
    <source>
        <dbReference type="ARBA" id="ARBA00023125"/>
    </source>
</evidence>
<evidence type="ECO:0000256" key="2">
    <source>
        <dbReference type="ARBA" id="ARBA00007957"/>
    </source>
</evidence>
<evidence type="ECO:0000313" key="13">
    <source>
        <dbReference type="Proteomes" id="UP000481339"/>
    </source>
</evidence>
<gene>
    <name evidence="12" type="ORF">F8O02_00195</name>
</gene>
<feature type="binding site" evidence="11">
    <location>
        <position position="142"/>
    </location>
    <ligand>
        <name>Zn(2+)</name>
        <dbReference type="ChEBI" id="CHEBI:29105"/>
    </ligand>
</feature>
<dbReference type="GO" id="GO:1900376">
    <property type="term" value="P:regulation of secondary metabolite biosynthetic process"/>
    <property type="evidence" value="ECO:0007669"/>
    <property type="project" value="TreeGrafter"/>
</dbReference>
<dbReference type="GO" id="GO:0008270">
    <property type="term" value="F:zinc ion binding"/>
    <property type="evidence" value="ECO:0007669"/>
    <property type="project" value="TreeGrafter"/>
</dbReference>
<evidence type="ECO:0000256" key="8">
    <source>
        <dbReference type="ARBA" id="ARBA00023015"/>
    </source>
</evidence>
<comment type="cofactor">
    <cofactor evidence="11">
        <name>Zn(2+)</name>
        <dbReference type="ChEBI" id="CHEBI:29105"/>
    </cofactor>
    <text evidence="11">Binds 1 zinc ion per subunit.</text>
</comment>
<dbReference type="PANTHER" id="PTHR33202:SF18">
    <property type="entry name" value="TRANSCRIPTIONAL REGULATOR FURA"/>
    <property type="match status" value="1"/>
</dbReference>
<dbReference type="InterPro" id="IPR036390">
    <property type="entry name" value="WH_DNA-bd_sf"/>
</dbReference>
<dbReference type="SUPFAM" id="SSF46785">
    <property type="entry name" value="Winged helix' DNA-binding domain"/>
    <property type="match status" value="1"/>
</dbReference>
<keyword evidence="7" id="KW-0408">Iron</keyword>
<keyword evidence="13" id="KW-1185">Reference proteome</keyword>
<evidence type="ECO:0000256" key="1">
    <source>
        <dbReference type="ARBA" id="ARBA00004496"/>
    </source>
</evidence>
<evidence type="ECO:0000256" key="11">
    <source>
        <dbReference type="PIRSR" id="PIRSR602481-1"/>
    </source>
</evidence>
<dbReference type="Gene3D" id="1.10.10.10">
    <property type="entry name" value="Winged helix-like DNA-binding domain superfamily/Winged helix DNA-binding domain"/>
    <property type="match status" value="1"/>
</dbReference>
<keyword evidence="6 11" id="KW-0862">Zinc</keyword>
<feature type="binding site" evidence="11">
    <location>
        <position position="102"/>
    </location>
    <ligand>
        <name>Zn(2+)</name>
        <dbReference type="ChEBI" id="CHEBI:29105"/>
    </ligand>
</feature>
<dbReference type="OrthoDB" id="5242893at2"/>
<feature type="binding site" evidence="11">
    <location>
        <position position="99"/>
    </location>
    <ligand>
        <name>Zn(2+)</name>
        <dbReference type="ChEBI" id="CHEBI:29105"/>
    </ligand>
</feature>
<comment type="subcellular location">
    <subcellularLocation>
        <location evidence="1">Cytoplasm</location>
    </subcellularLocation>
</comment>
<evidence type="ECO:0000256" key="5">
    <source>
        <dbReference type="ARBA" id="ARBA00022723"/>
    </source>
</evidence>
<organism evidence="12 13">
    <name type="scientific">Pseudoclavibacter caeni</name>
    <dbReference type="NCBI Taxonomy" id="908846"/>
    <lineage>
        <taxon>Bacteria</taxon>
        <taxon>Bacillati</taxon>
        <taxon>Actinomycetota</taxon>
        <taxon>Actinomycetes</taxon>
        <taxon>Micrococcales</taxon>
        <taxon>Microbacteriaceae</taxon>
        <taxon>Pseudoclavibacter</taxon>
    </lineage>
</organism>
<dbReference type="Proteomes" id="UP000481339">
    <property type="component" value="Unassembled WGS sequence"/>
</dbReference>
<dbReference type="Gene3D" id="3.30.1490.190">
    <property type="match status" value="1"/>
</dbReference>
<keyword evidence="10" id="KW-0804">Transcription</keyword>
<dbReference type="InterPro" id="IPR002481">
    <property type="entry name" value="FUR"/>
</dbReference>
<keyword evidence="5 11" id="KW-0479">Metal-binding</keyword>
<evidence type="ECO:0000256" key="10">
    <source>
        <dbReference type="ARBA" id="ARBA00023163"/>
    </source>
</evidence>
<dbReference type="AlphaFoldDB" id="A0A7C8BNZ1"/>
<dbReference type="Pfam" id="PF01475">
    <property type="entry name" value="FUR"/>
    <property type="match status" value="1"/>
</dbReference>
<sequence>MSTLTQPRAAWRDRLRAAGLRVTAGRLAALDYLDDHPHSTAAEVLEGVAPALPSLSAQSVHNIVHDLTAVGLLRRVDLPDSDAARYETRTHDNHHHVQCVVCGRIEDVDCVVGHAPCLTPSQTHGMRILEAAVTFRGICPECEARTRDAAQEG</sequence>
<evidence type="ECO:0000256" key="7">
    <source>
        <dbReference type="ARBA" id="ARBA00023004"/>
    </source>
</evidence>
<feature type="binding site" evidence="11">
    <location>
        <position position="139"/>
    </location>
    <ligand>
        <name>Zn(2+)</name>
        <dbReference type="ChEBI" id="CHEBI:29105"/>
    </ligand>
</feature>